<dbReference type="PANTHER" id="PTHR10334">
    <property type="entry name" value="CYSTEINE-RICH SECRETORY PROTEIN-RELATED"/>
    <property type="match status" value="1"/>
</dbReference>
<evidence type="ECO:0000256" key="1">
    <source>
        <dbReference type="SAM" id="SignalP"/>
    </source>
</evidence>
<feature type="domain" description="SCP" evidence="2">
    <location>
        <begin position="81"/>
        <end position="211"/>
    </location>
</feature>
<dbReference type="SMART" id="SM00198">
    <property type="entry name" value="SCP"/>
    <property type="match status" value="1"/>
</dbReference>
<keyword evidence="1" id="KW-0732">Signal</keyword>
<name>A0A9Q3D8E2_9BASI</name>
<proteinExistence type="predicted"/>
<reference evidence="3" key="1">
    <citation type="submission" date="2021-03" db="EMBL/GenBank/DDBJ databases">
        <title>Draft genome sequence of rust myrtle Austropuccinia psidii MF-1, a brazilian biotype.</title>
        <authorList>
            <person name="Quecine M.C."/>
            <person name="Pachon D.M.R."/>
            <person name="Bonatelli M.L."/>
            <person name="Correr F.H."/>
            <person name="Franceschini L.M."/>
            <person name="Leite T.F."/>
            <person name="Margarido G.R.A."/>
            <person name="Almeida C.A."/>
            <person name="Ferrarezi J.A."/>
            <person name="Labate C.A."/>
        </authorList>
    </citation>
    <scope>NUCLEOTIDE SEQUENCE</scope>
    <source>
        <strain evidence="3">MF-1</strain>
    </source>
</reference>
<organism evidence="3 4">
    <name type="scientific">Austropuccinia psidii MF-1</name>
    <dbReference type="NCBI Taxonomy" id="1389203"/>
    <lineage>
        <taxon>Eukaryota</taxon>
        <taxon>Fungi</taxon>
        <taxon>Dikarya</taxon>
        <taxon>Basidiomycota</taxon>
        <taxon>Pucciniomycotina</taxon>
        <taxon>Pucciniomycetes</taxon>
        <taxon>Pucciniales</taxon>
        <taxon>Sphaerophragmiaceae</taxon>
        <taxon>Austropuccinia</taxon>
    </lineage>
</organism>
<accession>A0A9Q3D8E2</accession>
<comment type="caution">
    <text evidence="3">The sequence shown here is derived from an EMBL/GenBank/DDBJ whole genome shotgun (WGS) entry which is preliminary data.</text>
</comment>
<dbReference type="OrthoDB" id="2505037at2759"/>
<dbReference type="InterPro" id="IPR035940">
    <property type="entry name" value="CAP_sf"/>
</dbReference>
<keyword evidence="4" id="KW-1185">Reference proteome</keyword>
<dbReference type="Proteomes" id="UP000765509">
    <property type="component" value="Unassembled WGS sequence"/>
</dbReference>
<dbReference type="AlphaFoldDB" id="A0A9Q3D8E2"/>
<dbReference type="Pfam" id="PF00188">
    <property type="entry name" value="CAP"/>
    <property type="match status" value="1"/>
</dbReference>
<evidence type="ECO:0000313" key="4">
    <source>
        <dbReference type="Proteomes" id="UP000765509"/>
    </source>
</evidence>
<gene>
    <name evidence="3" type="ORF">O181_036160</name>
</gene>
<feature type="chain" id="PRO_5040139676" description="SCP domain-containing protein" evidence="1">
    <location>
        <begin position="33"/>
        <end position="234"/>
    </location>
</feature>
<dbReference type="Gene3D" id="3.40.33.10">
    <property type="entry name" value="CAP"/>
    <property type="match status" value="1"/>
</dbReference>
<dbReference type="EMBL" id="AVOT02013624">
    <property type="protein sequence ID" value="MBW0496445.1"/>
    <property type="molecule type" value="Genomic_DNA"/>
</dbReference>
<dbReference type="PRINTS" id="PR00837">
    <property type="entry name" value="V5TPXLIKE"/>
</dbReference>
<protein>
    <recommendedName>
        <fullName evidence="2">SCP domain-containing protein</fullName>
    </recommendedName>
</protein>
<dbReference type="InterPro" id="IPR001283">
    <property type="entry name" value="CRISP-related"/>
</dbReference>
<dbReference type="InterPro" id="IPR014044">
    <property type="entry name" value="CAP_dom"/>
</dbReference>
<evidence type="ECO:0000259" key="2">
    <source>
        <dbReference type="SMART" id="SM00198"/>
    </source>
</evidence>
<sequence length="234" mass="26547">MTVRPSTFSSKRNIQSFLLLLFIFAVTSFSSGMRIDQGKRMVKRSRKNCCFGVEKIEPNKIPTLQSKNSANFGTSDYLNSEWKNQWLSSHNKVRKFYGTSPLIWDETLAKSAQEHAEKCTIAHSPNAFGENIATGQETIDAVVYDWVISQDECMAYDPDHVVGSHFTQLLWETTSRFGCAKQMCPKVHGLSDCKNIFVWVCQYDPAGNYDDQARKNVKATKGQCPPKSMFTLPY</sequence>
<feature type="signal peptide" evidence="1">
    <location>
        <begin position="1"/>
        <end position="32"/>
    </location>
</feature>
<evidence type="ECO:0000313" key="3">
    <source>
        <dbReference type="EMBL" id="MBW0496445.1"/>
    </source>
</evidence>
<dbReference type="SUPFAM" id="SSF55797">
    <property type="entry name" value="PR-1-like"/>
    <property type="match status" value="1"/>
</dbReference>